<evidence type="ECO:0008006" key="3">
    <source>
        <dbReference type="Google" id="ProtNLM"/>
    </source>
</evidence>
<proteinExistence type="predicted"/>
<evidence type="ECO:0000313" key="1">
    <source>
        <dbReference type="EMBL" id="OAI81920.1"/>
    </source>
</evidence>
<evidence type="ECO:0000313" key="2">
    <source>
        <dbReference type="Proteomes" id="UP000077752"/>
    </source>
</evidence>
<gene>
    <name evidence="1" type="ORF">AYO28_27230</name>
</gene>
<dbReference type="AlphaFoldDB" id="A0A177S6V4"/>
<organism evidence="1 2">
    <name type="scientific">Pseudomonas putida</name>
    <name type="common">Arthrobacter siderocapsulatus</name>
    <dbReference type="NCBI Taxonomy" id="303"/>
    <lineage>
        <taxon>Bacteria</taxon>
        <taxon>Pseudomonadati</taxon>
        <taxon>Pseudomonadota</taxon>
        <taxon>Gammaproteobacteria</taxon>
        <taxon>Pseudomonadales</taxon>
        <taxon>Pseudomonadaceae</taxon>
        <taxon>Pseudomonas</taxon>
    </lineage>
</organism>
<reference evidence="1 2" key="1">
    <citation type="submission" date="2016-03" db="EMBL/GenBank/DDBJ databases">
        <title>Draft Genome Assembly of Pseudomonas putida strain CBF10-2.</title>
        <authorList>
            <person name="Iyer R.S."/>
            <person name="Damania A."/>
        </authorList>
    </citation>
    <scope>NUCLEOTIDE SEQUENCE [LARGE SCALE GENOMIC DNA]</scope>
    <source>
        <strain evidence="1 2">CBF10-2</strain>
    </source>
</reference>
<accession>A0A177S6V4</accession>
<comment type="caution">
    <text evidence="1">The sequence shown here is derived from an EMBL/GenBank/DDBJ whole genome shotgun (WGS) entry which is preliminary data.</text>
</comment>
<protein>
    <recommendedName>
        <fullName evidence="3">DUF4123 domain-containing protein</fullName>
    </recommendedName>
</protein>
<name>A0A177S6V4_PSEPU</name>
<dbReference type="Proteomes" id="UP000077752">
    <property type="component" value="Unassembled WGS sequence"/>
</dbReference>
<dbReference type="EMBL" id="LUCV01000072">
    <property type="protein sequence ID" value="OAI81920.1"/>
    <property type="molecule type" value="Genomic_DNA"/>
</dbReference>
<sequence length="319" mass="35776">MQGAPAMSKETVIDFARRHRTASDYFYLLVDGQAECALDHPLSVPSLTRSFGEAAVTRVPRPDMSHEQDHCPALIQLATPGEGVSKDYLDLSADYSAWDLNYDERYICGWLTSREPLEVVAAHIAARCYTTADEAGDPSPWFEPLRLELLLCAMQKQAGCLLRPIQNWLLPLSWGAYTVARSSEYACDPELSERARQTQQLASEVNAFLGIWRHALTLPEGFAPWRWKGPGILPEQASVHGLRLIRDARQLGLHNSSDRISLSLHRVFMHPLLPQHPDIQQAISQARAGSLDLPSHFATYSEATWKRIVYSLPLAKDYS</sequence>